<evidence type="ECO:0000256" key="6">
    <source>
        <dbReference type="ARBA" id="ARBA00023136"/>
    </source>
</evidence>
<keyword evidence="10" id="KW-0175">Coiled coil</keyword>
<organism evidence="11 12">
    <name type="scientific">Novosphingobium kalidii</name>
    <dbReference type="NCBI Taxonomy" id="3230299"/>
    <lineage>
        <taxon>Bacteria</taxon>
        <taxon>Pseudomonadati</taxon>
        <taxon>Pseudomonadota</taxon>
        <taxon>Alphaproteobacteria</taxon>
        <taxon>Sphingomonadales</taxon>
        <taxon>Sphingomonadaceae</taxon>
        <taxon>Novosphingobium</taxon>
    </lineage>
</organism>
<keyword evidence="8 9" id="KW-0449">Lipoprotein</keyword>
<dbReference type="Gene3D" id="1.20.1600.10">
    <property type="entry name" value="Outer membrane efflux proteins (OEP)"/>
    <property type="match status" value="1"/>
</dbReference>
<dbReference type="Proteomes" id="UP001548713">
    <property type="component" value="Unassembled WGS sequence"/>
</dbReference>
<accession>A0ABV2D0T6</accession>
<comment type="similarity">
    <text evidence="2 9">Belongs to the outer membrane factor (OMF) (TC 1.B.17) family.</text>
</comment>
<dbReference type="Gene3D" id="2.20.200.10">
    <property type="entry name" value="Outer membrane efflux proteins (OEP)"/>
    <property type="match status" value="1"/>
</dbReference>
<dbReference type="PANTHER" id="PTHR30203:SF20">
    <property type="entry name" value="MULTIDRUG RESISTANCE OUTER MEMBRANE PROTEIN MDTP-RELATED"/>
    <property type="match status" value="1"/>
</dbReference>
<evidence type="ECO:0000313" key="12">
    <source>
        <dbReference type="Proteomes" id="UP001548713"/>
    </source>
</evidence>
<keyword evidence="6 9" id="KW-0472">Membrane</keyword>
<name>A0ABV2D0T6_9SPHN</name>
<dbReference type="SUPFAM" id="SSF56954">
    <property type="entry name" value="Outer membrane efflux proteins (OEP)"/>
    <property type="match status" value="1"/>
</dbReference>
<dbReference type="InterPro" id="IPR003423">
    <property type="entry name" value="OMP_efflux"/>
</dbReference>
<feature type="coiled-coil region" evidence="10">
    <location>
        <begin position="386"/>
        <end position="420"/>
    </location>
</feature>
<evidence type="ECO:0000256" key="2">
    <source>
        <dbReference type="ARBA" id="ARBA00007613"/>
    </source>
</evidence>
<gene>
    <name evidence="11" type="ORF">ABVV53_08340</name>
</gene>
<evidence type="ECO:0000256" key="1">
    <source>
        <dbReference type="ARBA" id="ARBA00004370"/>
    </source>
</evidence>
<comment type="caution">
    <text evidence="11">The sequence shown here is derived from an EMBL/GenBank/DDBJ whole genome shotgun (WGS) entry which is preliminary data.</text>
</comment>
<keyword evidence="5" id="KW-0732">Signal</keyword>
<protein>
    <submittedName>
        <fullName evidence="11">Efflux transporter outer membrane subunit</fullName>
    </submittedName>
</protein>
<reference evidence="11 12" key="1">
    <citation type="submission" date="2024-07" db="EMBL/GenBank/DDBJ databases">
        <title>Novosphingobium kalidii RD2P27.</title>
        <authorList>
            <person name="Sun J.-Q."/>
        </authorList>
    </citation>
    <scope>NUCLEOTIDE SEQUENCE [LARGE SCALE GENOMIC DNA]</scope>
    <source>
        <strain evidence="11 12">RD2P27</strain>
    </source>
</reference>
<dbReference type="InterPro" id="IPR010131">
    <property type="entry name" value="MdtP/NodT-like"/>
</dbReference>
<keyword evidence="4 9" id="KW-0812">Transmembrane</keyword>
<dbReference type="Pfam" id="PF02321">
    <property type="entry name" value="OEP"/>
    <property type="match status" value="2"/>
</dbReference>
<evidence type="ECO:0000256" key="7">
    <source>
        <dbReference type="ARBA" id="ARBA00023139"/>
    </source>
</evidence>
<comment type="subcellular location">
    <subcellularLocation>
        <location evidence="9">Cell membrane</location>
        <topology evidence="9">Lipid-anchor</topology>
    </subcellularLocation>
    <subcellularLocation>
        <location evidence="1">Membrane</location>
    </subcellularLocation>
</comment>
<keyword evidence="12" id="KW-1185">Reference proteome</keyword>
<proteinExistence type="inferred from homology"/>
<dbReference type="NCBIfam" id="TIGR01845">
    <property type="entry name" value="outer_NodT"/>
    <property type="match status" value="1"/>
</dbReference>
<dbReference type="PANTHER" id="PTHR30203">
    <property type="entry name" value="OUTER MEMBRANE CATION EFFLUX PROTEIN"/>
    <property type="match status" value="1"/>
</dbReference>
<evidence type="ECO:0000256" key="10">
    <source>
        <dbReference type="SAM" id="Coils"/>
    </source>
</evidence>
<evidence type="ECO:0000256" key="9">
    <source>
        <dbReference type="RuleBase" id="RU362097"/>
    </source>
</evidence>
<evidence type="ECO:0000256" key="4">
    <source>
        <dbReference type="ARBA" id="ARBA00022692"/>
    </source>
</evidence>
<evidence type="ECO:0000256" key="5">
    <source>
        <dbReference type="ARBA" id="ARBA00022729"/>
    </source>
</evidence>
<evidence type="ECO:0000256" key="3">
    <source>
        <dbReference type="ARBA" id="ARBA00022452"/>
    </source>
</evidence>
<evidence type="ECO:0000256" key="8">
    <source>
        <dbReference type="ARBA" id="ARBA00023288"/>
    </source>
</evidence>
<keyword evidence="3 9" id="KW-1134">Transmembrane beta strand</keyword>
<dbReference type="EMBL" id="JBEWLY010000013">
    <property type="protein sequence ID" value="MET1755467.1"/>
    <property type="molecule type" value="Genomic_DNA"/>
</dbReference>
<evidence type="ECO:0000313" key="11">
    <source>
        <dbReference type="EMBL" id="MET1755467.1"/>
    </source>
</evidence>
<keyword evidence="7 9" id="KW-0564">Palmitate</keyword>
<dbReference type="RefSeq" id="WP_353983924.1">
    <property type="nucleotide sequence ID" value="NZ_JBEWLY010000013.1"/>
</dbReference>
<sequence>MSTHFSFRVGASGLLTITLALSACGMPNLGPRPQVRTPAMLDTSRTFATAEPSAEWPRQEWWRAYGDPQLDALVAEALAGSPSVAAAEARIRQARGAAEVVGSQLLPQIGGQGSAGVVKQSYNNGIPAEFVPKGWKSRGDLALTGDFDLDLWGRRRNLLEAATSQAEAAMADASQARLLIASNVVSSYLDLARLIAREATLSEAVASRESLGGLTRRRAEQGIENQTPVRQTEAETARARIALSANREQIAARRHALAALLGAGPDRGLTIRPRPLTQVDEAVLPPDAGIALAGRRPDIVAARLRVEAAGSRIDVAKTAFLPDISLRGLLGLTSIGLSNLIDSGSTYGNAGAALSLPIFDGGRLGGEYRRARGDFDLAVADYNATVVDALREVADALATREAAREQAHDAQRAVAAADAAYDLARLRYDAGLYSYIEALSAQQLALASREAAIDAQFRIVASEVALKRALGGGYAEHMKEKVSTDE</sequence>